<dbReference type="eggNOG" id="COG0438">
    <property type="taxonomic scope" value="Bacteria"/>
</dbReference>
<dbReference type="Proteomes" id="UP000009315">
    <property type="component" value="Unassembled WGS sequence"/>
</dbReference>
<feature type="domain" description="Glycosyl transferase family 1" evidence="1">
    <location>
        <begin position="191"/>
        <end position="351"/>
    </location>
</feature>
<dbReference type="EMBL" id="CAOS01000003">
    <property type="protein sequence ID" value="CCO07104.1"/>
    <property type="molecule type" value="Genomic_DNA"/>
</dbReference>
<dbReference type="RefSeq" id="WP_008409842.1">
    <property type="nucleotide sequence ID" value="NZ_CAOS01000003.1"/>
</dbReference>
<dbReference type="Pfam" id="PF00534">
    <property type="entry name" value="Glycos_transf_1"/>
    <property type="match status" value="1"/>
</dbReference>
<accession>K8DX62</accession>
<proteinExistence type="predicted"/>
<comment type="caution">
    <text evidence="3">The sequence shown here is derived from an EMBL/GenBank/DDBJ whole genome shotgun (WGS) entry which is preliminary data.</text>
</comment>
<evidence type="ECO:0000313" key="3">
    <source>
        <dbReference type="EMBL" id="CCO07104.1"/>
    </source>
</evidence>
<dbReference type="STRING" id="1121428.DESHY_110048"/>
<keyword evidence="3" id="KW-0808">Transferase</keyword>
<reference evidence="3 4" key="1">
    <citation type="journal article" date="2013" name="Genome Announc.">
        <title>Genome Sequence of the Sulfate-Reducing Bacterium Desulfotomaculum hydrothermale Lam5(T).</title>
        <authorList>
            <person name="Amin O."/>
            <person name="Fardeau M.L."/>
            <person name="Valette O."/>
            <person name="Hirschler-Rea A."/>
            <person name="Barbe V."/>
            <person name="Medigue C."/>
            <person name="Vacherie B."/>
            <person name="Ollivier B."/>
            <person name="Bertin P.N."/>
            <person name="Dolla A."/>
        </authorList>
    </citation>
    <scope>NUCLEOTIDE SEQUENCE [LARGE SCALE GENOMIC DNA]</scope>
    <source>
        <strain evidence="4">Lam5 / DSM 18033</strain>
    </source>
</reference>
<keyword evidence="4" id="KW-1185">Reference proteome</keyword>
<evidence type="ECO:0000259" key="1">
    <source>
        <dbReference type="Pfam" id="PF00534"/>
    </source>
</evidence>
<sequence>MRIGIFTDSYLPYIGGVVRSIEIFTEELRRLGHEVNIYAPSYPGVAKEKDIFRFPAIPTPTYKGFYLAVPFAGGLERFLSVNRPDVIHVHSPFLLGRLGAKIARKLGVPLIFTFHTLYDQYTHYVPFARELSKGITRKICVDFCNRCDLVITPTENISRHIRSMGVTSPIKCLPTGIQLSEFADLDKNWLRQTFALEEQTILLSVGRAGKEKNISFLLDCFAQICRRHSNVTLILVGDGPELENLKSYAQNLGLTDKVIFTGKLAREKLVKVYGGADLFVFASMTETQGIVIAEAKAAGLPVVAVNAYGVSDMVVDGEDGYLVRPAIESFVNKVNFLIENKALRKKMGNQALLNAQALSSRKCAEKLVAYYESLLGTANSTLLKHKA</sequence>
<evidence type="ECO:0000313" key="4">
    <source>
        <dbReference type="Proteomes" id="UP000009315"/>
    </source>
</evidence>
<feature type="domain" description="Glycosyltransferase subfamily 4-like N-terminal" evidence="2">
    <location>
        <begin position="14"/>
        <end position="180"/>
    </location>
</feature>
<dbReference type="Pfam" id="PF13439">
    <property type="entry name" value="Glyco_transf_4"/>
    <property type="match status" value="1"/>
</dbReference>
<dbReference type="InterPro" id="IPR050194">
    <property type="entry name" value="Glycosyltransferase_grp1"/>
</dbReference>
<dbReference type="OrthoDB" id="9802525at2"/>
<protein>
    <submittedName>
        <fullName evidence="3">Glycosyl transferase group 1</fullName>
    </submittedName>
</protein>
<evidence type="ECO:0000259" key="2">
    <source>
        <dbReference type="Pfam" id="PF13439"/>
    </source>
</evidence>
<dbReference type="GO" id="GO:0016757">
    <property type="term" value="F:glycosyltransferase activity"/>
    <property type="evidence" value="ECO:0007669"/>
    <property type="project" value="InterPro"/>
</dbReference>
<dbReference type="SUPFAM" id="SSF53756">
    <property type="entry name" value="UDP-Glycosyltransferase/glycogen phosphorylase"/>
    <property type="match status" value="1"/>
</dbReference>
<dbReference type="PANTHER" id="PTHR45947:SF3">
    <property type="entry name" value="SULFOQUINOVOSYL TRANSFERASE SQD2"/>
    <property type="match status" value="1"/>
</dbReference>
<dbReference type="PANTHER" id="PTHR45947">
    <property type="entry name" value="SULFOQUINOVOSYL TRANSFERASE SQD2"/>
    <property type="match status" value="1"/>
</dbReference>
<organism evidence="3 4">
    <name type="scientific">Desulforamulus hydrothermalis Lam5 = DSM 18033</name>
    <dbReference type="NCBI Taxonomy" id="1121428"/>
    <lineage>
        <taxon>Bacteria</taxon>
        <taxon>Bacillati</taxon>
        <taxon>Bacillota</taxon>
        <taxon>Clostridia</taxon>
        <taxon>Eubacteriales</taxon>
        <taxon>Peptococcaceae</taxon>
        <taxon>Desulforamulus</taxon>
    </lineage>
</organism>
<dbReference type="Gene3D" id="3.40.50.2000">
    <property type="entry name" value="Glycogen Phosphorylase B"/>
    <property type="match status" value="2"/>
</dbReference>
<dbReference type="CDD" id="cd03817">
    <property type="entry name" value="GT4_UGDG-like"/>
    <property type="match status" value="1"/>
</dbReference>
<gene>
    <name evidence="3" type="ORF">DESHY_110048</name>
</gene>
<name>K8DX62_9FIRM</name>
<dbReference type="AlphaFoldDB" id="K8DX62"/>
<dbReference type="InterPro" id="IPR001296">
    <property type="entry name" value="Glyco_trans_1"/>
</dbReference>
<dbReference type="InterPro" id="IPR028098">
    <property type="entry name" value="Glyco_trans_4-like_N"/>
</dbReference>